<dbReference type="NCBIfam" id="TIGR01351">
    <property type="entry name" value="adk"/>
    <property type="match status" value="1"/>
</dbReference>
<feature type="binding site" evidence="7">
    <location>
        <position position="132"/>
    </location>
    <ligand>
        <name>AMP</name>
        <dbReference type="ChEBI" id="CHEBI:456215"/>
    </ligand>
</feature>
<evidence type="ECO:0000313" key="10">
    <source>
        <dbReference type="EMBL" id="KAI9268913.1"/>
    </source>
</evidence>
<dbReference type="GO" id="GO:0046899">
    <property type="term" value="F:nucleoside triphosphate adenylate kinase activity"/>
    <property type="evidence" value="ECO:0007669"/>
    <property type="project" value="UniProtKB-UniRule"/>
</dbReference>
<feature type="binding site" evidence="7">
    <location>
        <position position="167"/>
    </location>
    <ligand>
        <name>GTP</name>
        <dbReference type="ChEBI" id="CHEBI:37565"/>
    </ligand>
</feature>
<evidence type="ECO:0000256" key="3">
    <source>
        <dbReference type="ARBA" id="ARBA00022741"/>
    </source>
</evidence>
<feature type="binding site" evidence="7">
    <location>
        <position position="72"/>
    </location>
    <ligand>
        <name>AMP</name>
        <dbReference type="ChEBI" id="CHEBI:456215"/>
    </ligand>
</feature>
<comment type="domain">
    <text evidence="7">Consists of three domains, a large central CORE domain and two small peripheral domains, NMPbind and LID, which undergo movements during catalysis. The LID domain closes over the site of phosphoryl transfer upon GTP binding. Assembling and dissambling the active center during each catalytic cycle provides an effective means to prevent GTP hydrolysis.</text>
</comment>
<evidence type="ECO:0000256" key="2">
    <source>
        <dbReference type="ARBA" id="ARBA00022679"/>
    </source>
</evidence>
<dbReference type="InterPro" id="IPR028586">
    <property type="entry name" value="AK3/Ak4_mitochondrial"/>
</dbReference>
<comment type="subunit">
    <text evidence="7">Monomer.</text>
</comment>
<feature type="binding site" evidence="7">
    <location>
        <position position="200"/>
    </location>
    <ligand>
        <name>AMP</name>
        <dbReference type="ChEBI" id="CHEBI:456215"/>
    </ligand>
</feature>
<dbReference type="HAMAP" id="MF_03169">
    <property type="entry name" value="Adenylate_kinase_AK3"/>
    <property type="match status" value="1"/>
</dbReference>
<dbReference type="EMBL" id="JAIXMP010000008">
    <property type="protein sequence ID" value="KAI9268913.1"/>
    <property type="molecule type" value="Genomic_DNA"/>
</dbReference>
<comment type="catalytic activity">
    <reaction evidence="7">
        <text>a ribonucleoside 5'-triphosphate + AMP = a ribonucleoside 5'-diphosphate + ADP</text>
        <dbReference type="Rhea" id="RHEA:13749"/>
        <dbReference type="ChEBI" id="CHEBI:57930"/>
        <dbReference type="ChEBI" id="CHEBI:61557"/>
        <dbReference type="ChEBI" id="CHEBI:456215"/>
        <dbReference type="ChEBI" id="CHEBI:456216"/>
        <dbReference type="EC" id="2.7.4.10"/>
    </reaction>
</comment>
<dbReference type="Proteomes" id="UP001209540">
    <property type="component" value="Unassembled WGS sequence"/>
</dbReference>
<proteinExistence type="inferred from homology"/>
<dbReference type="HAMAP" id="MF_00235">
    <property type="entry name" value="Adenylate_kinase_Adk"/>
    <property type="match status" value="1"/>
</dbReference>
<keyword evidence="4 7" id="KW-0418">Kinase</keyword>
<feature type="region of interest" description="Disordered" evidence="8">
    <location>
        <begin position="267"/>
        <end position="322"/>
    </location>
</feature>
<keyword evidence="3 7" id="KW-0547">Nucleotide-binding</keyword>
<reference evidence="10" key="2">
    <citation type="submission" date="2023-02" db="EMBL/GenBank/DDBJ databases">
        <authorList>
            <consortium name="DOE Joint Genome Institute"/>
            <person name="Mondo S.J."/>
            <person name="Chang Y."/>
            <person name="Wang Y."/>
            <person name="Ahrendt S."/>
            <person name="Andreopoulos W."/>
            <person name="Barry K."/>
            <person name="Beard J."/>
            <person name="Benny G.L."/>
            <person name="Blankenship S."/>
            <person name="Bonito G."/>
            <person name="Cuomo C."/>
            <person name="Desiro A."/>
            <person name="Gervers K.A."/>
            <person name="Hundley H."/>
            <person name="Kuo A."/>
            <person name="LaButti K."/>
            <person name="Lang B.F."/>
            <person name="Lipzen A."/>
            <person name="O'Donnell K."/>
            <person name="Pangilinan J."/>
            <person name="Reynolds N."/>
            <person name="Sandor L."/>
            <person name="Smith M.W."/>
            <person name="Tsang A."/>
            <person name="Grigoriev I.V."/>
            <person name="Stajich J.E."/>
            <person name="Spatafora J.W."/>
        </authorList>
    </citation>
    <scope>NUCLEOTIDE SEQUENCE</scope>
    <source>
        <strain evidence="10">RSA 2281</strain>
    </source>
</reference>
<feature type="domain" description="Adenylate kinase active site lid" evidence="9">
    <location>
        <begin position="167"/>
        <end position="202"/>
    </location>
</feature>
<dbReference type="GO" id="GO:0006172">
    <property type="term" value="P:ADP biosynthetic process"/>
    <property type="evidence" value="ECO:0007669"/>
    <property type="project" value="UniProtKB-UniRule"/>
</dbReference>
<dbReference type="GO" id="GO:0005759">
    <property type="term" value="C:mitochondrial matrix"/>
    <property type="evidence" value="ECO:0007669"/>
    <property type="project" value="UniProtKB-SubCell"/>
</dbReference>
<comment type="subcellular location">
    <subcellularLocation>
        <location evidence="1 7">Mitochondrion matrix</location>
    </subcellularLocation>
</comment>
<organism evidence="10 11">
    <name type="scientific">Phascolomyces articulosus</name>
    <dbReference type="NCBI Taxonomy" id="60185"/>
    <lineage>
        <taxon>Eukaryota</taxon>
        <taxon>Fungi</taxon>
        <taxon>Fungi incertae sedis</taxon>
        <taxon>Mucoromycota</taxon>
        <taxon>Mucoromycotina</taxon>
        <taxon>Mucoromycetes</taxon>
        <taxon>Mucorales</taxon>
        <taxon>Lichtheimiaceae</taxon>
        <taxon>Phascolomyces</taxon>
    </lineage>
</organism>
<dbReference type="Pfam" id="PF00406">
    <property type="entry name" value="ADK"/>
    <property type="match status" value="1"/>
</dbReference>
<keyword evidence="6 7" id="KW-0342">GTP-binding</keyword>
<feature type="binding site" evidence="7">
    <location>
        <begin position="125"/>
        <end position="128"/>
    </location>
    <ligand>
        <name>AMP</name>
        <dbReference type="ChEBI" id="CHEBI:456215"/>
    </ligand>
</feature>
<evidence type="ECO:0000259" key="9">
    <source>
        <dbReference type="Pfam" id="PF05191"/>
    </source>
</evidence>
<accession>A0AAD5K4A2</accession>
<dbReference type="Pfam" id="PF05191">
    <property type="entry name" value="ADK_lid"/>
    <property type="match status" value="1"/>
</dbReference>
<dbReference type="InterPro" id="IPR027417">
    <property type="entry name" value="P-loop_NTPase"/>
</dbReference>
<gene>
    <name evidence="7" type="primary">ADK2</name>
    <name evidence="10" type="ORF">BDA99DRAFT_502969</name>
</gene>
<sequence length="322" mass="36104">MFLTRRHIFSAVRKATTTTMTHLNPCQKALFHDCPVNELQPLRLLLLGSPGSGKGTQSNRLQKNFGVAHLSSGDLLRRNINQKTTAGLRASDYMAKGQLVPDELMLSLIDDELTLMGNPNWLLDGFPRTILQAKALDSRLQKLTQPLNLVINLEVPEDVILERIMDRWVHIPSGRVYNLSYNPPRVPNTDDVTGEPLSKRPDDNPEVFRVRMQQYKDMCAPILDHYSSIAVTLRGNTSDEIYPQIEREIVNRLGLLPGVLSVPSTTSMAAAAVSRHKREQQQRQTTLGEKQHHQRKRQEKRSPLNAATMSDNHTESAAAGGP</sequence>
<protein>
    <recommendedName>
        <fullName evidence="7">GTP:AMP phosphotransferase, mitochondrial</fullName>
        <ecNumber evidence="7">2.7.4.10</ecNumber>
    </recommendedName>
    <alternativeName>
        <fullName evidence="7">Adenylate kinase 3</fullName>
        <shortName evidence="7">AK 3</shortName>
    </alternativeName>
</protein>
<feature type="binding site" evidence="7">
    <location>
        <position position="238"/>
    </location>
    <ligand>
        <name>GTP</name>
        <dbReference type="ChEBI" id="CHEBI:37565"/>
    </ligand>
</feature>
<feature type="binding site" evidence="7">
    <location>
        <begin position="176"/>
        <end position="177"/>
    </location>
    <ligand>
        <name>GTP</name>
        <dbReference type="ChEBI" id="CHEBI:37565"/>
    </ligand>
</feature>
<dbReference type="PROSITE" id="PS00113">
    <property type="entry name" value="ADENYLATE_KINASE"/>
    <property type="match status" value="1"/>
</dbReference>
<dbReference type="InterPro" id="IPR033690">
    <property type="entry name" value="Adenylat_kinase_CS"/>
</dbReference>
<dbReference type="CDD" id="cd01428">
    <property type="entry name" value="ADK"/>
    <property type="match status" value="1"/>
</dbReference>
<evidence type="ECO:0000256" key="5">
    <source>
        <dbReference type="ARBA" id="ARBA00023128"/>
    </source>
</evidence>
<comment type="caution">
    <text evidence="10">The sequence shown here is derived from an EMBL/GenBank/DDBJ whole genome shotgun (WGS) entry which is preliminary data.</text>
</comment>
<dbReference type="InterPro" id="IPR006259">
    <property type="entry name" value="Adenyl_kin_sub"/>
</dbReference>
<dbReference type="Gene3D" id="3.40.50.300">
    <property type="entry name" value="P-loop containing nucleotide triphosphate hydrolases"/>
    <property type="match status" value="1"/>
</dbReference>
<dbReference type="PANTHER" id="PTHR23359">
    <property type="entry name" value="NUCLEOTIDE KINASE"/>
    <property type="match status" value="1"/>
</dbReference>
<evidence type="ECO:0000256" key="6">
    <source>
        <dbReference type="ARBA" id="ARBA00023134"/>
    </source>
</evidence>
<keyword evidence="11" id="KW-1185">Reference proteome</keyword>
<evidence type="ECO:0000313" key="11">
    <source>
        <dbReference type="Proteomes" id="UP001209540"/>
    </source>
</evidence>
<dbReference type="AlphaFoldDB" id="A0AAD5K4A2"/>
<feature type="binding site" evidence="7">
    <location>
        <begin position="98"/>
        <end position="100"/>
    </location>
    <ligand>
        <name>AMP</name>
        <dbReference type="ChEBI" id="CHEBI:456215"/>
    </ligand>
</feature>
<dbReference type="InterPro" id="IPR007862">
    <property type="entry name" value="Adenylate_kinase_lid-dom"/>
</dbReference>
<feature type="region of interest" description="NMPbind" evidence="7">
    <location>
        <begin position="71"/>
        <end position="100"/>
    </location>
</feature>
<dbReference type="GO" id="GO:0005525">
    <property type="term" value="F:GTP binding"/>
    <property type="evidence" value="ECO:0007669"/>
    <property type="project" value="UniProtKB-KW"/>
</dbReference>
<name>A0AAD5K4A2_9FUNG</name>
<feature type="region of interest" description="LID" evidence="7">
    <location>
        <begin position="166"/>
        <end position="203"/>
    </location>
</feature>
<feature type="binding site" evidence="7">
    <location>
        <begin position="51"/>
        <end position="56"/>
    </location>
    <ligand>
        <name>GTP</name>
        <dbReference type="ChEBI" id="CHEBI:37565"/>
    </ligand>
</feature>
<dbReference type="GO" id="GO:0004017">
    <property type="term" value="F:AMP kinase activity"/>
    <property type="evidence" value="ECO:0007669"/>
    <property type="project" value="InterPro"/>
</dbReference>
<comment type="similarity">
    <text evidence="7">Belongs to the adenylate kinase family. AK3 subfamily.</text>
</comment>
<dbReference type="GO" id="GO:0005524">
    <property type="term" value="F:ATP binding"/>
    <property type="evidence" value="ECO:0007669"/>
    <property type="project" value="InterPro"/>
</dbReference>
<dbReference type="GO" id="GO:0046041">
    <property type="term" value="P:ITP metabolic process"/>
    <property type="evidence" value="ECO:0007669"/>
    <property type="project" value="UniProtKB-UniRule"/>
</dbReference>
<feature type="binding site" evidence="7">
    <location>
        <position position="211"/>
    </location>
    <ligand>
        <name>AMP</name>
        <dbReference type="ChEBI" id="CHEBI:456215"/>
    </ligand>
</feature>
<dbReference type="SUPFAM" id="SSF52540">
    <property type="entry name" value="P-loop containing nucleoside triphosphate hydrolases"/>
    <property type="match status" value="1"/>
</dbReference>
<dbReference type="GO" id="GO:0046039">
    <property type="term" value="P:GTP metabolic process"/>
    <property type="evidence" value="ECO:0007669"/>
    <property type="project" value="UniProtKB-UniRule"/>
</dbReference>
<dbReference type="GO" id="GO:0046033">
    <property type="term" value="P:AMP metabolic process"/>
    <property type="evidence" value="ECO:0007669"/>
    <property type="project" value="UniProtKB-UniRule"/>
</dbReference>
<feature type="binding site" evidence="7">
    <location>
        <position position="77"/>
    </location>
    <ligand>
        <name>AMP</name>
        <dbReference type="ChEBI" id="CHEBI:456215"/>
    </ligand>
</feature>
<evidence type="ECO:0000256" key="8">
    <source>
        <dbReference type="SAM" id="MobiDB-lite"/>
    </source>
</evidence>
<dbReference type="EC" id="2.7.4.10" evidence="7"/>
<dbReference type="FunFam" id="3.40.50.300:FF:000106">
    <property type="entry name" value="Adenylate kinase mitochondrial"/>
    <property type="match status" value="1"/>
</dbReference>
<dbReference type="PRINTS" id="PR00094">
    <property type="entry name" value="ADENYLTKNASE"/>
</dbReference>
<keyword evidence="2 7" id="KW-0808">Transferase</keyword>
<keyword evidence="5 7" id="KW-0496">Mitochondrion</keyword>
<evidence type="ECO:0000256" key="4">
    <source>
        <dbReference type="ARBA" id="ARBA00022777"/>
    </source>
</evidence>
<dbReference type="InterPro" id="IPR000850">
    <property type="entry name" value="Adenylat/UMP-CMP_kin"/>
</dbReference>
<evidence type="ECO:0000256" key="1">
    <source>
        <dbReference type="ARBA" id="ARBA00004305"/>
    </source>
</evidence>
<reference evidence="10" key="1">
    <citation type="journal article" date="2022" name="IScience">
        <title>Evolution of zygomycete secretomes and the origins of terrestrial fungal ecologies.</title>
        <authorList>
            <person name="Chang Y."/>
            <person name="Wang Y."/>
            <person name="Mondo S."/>
            <person name="Ahrendt S."/>
            <person name="Andreopoulos W."/>
            <person name="Barry K."/>
            <person name="Beard J."/>
            <person name="Benny G.L."/>
            <person name="Blankenship S."/>
            <person name="Bonito G."/>
            <person name="Cuomo C."/>
            <person name="Desiro A."/>
            <person name="Gervers K.A."/>
            <person name="Hundley H."/>
            <person name="Kuo A."/>
            <person name="LaButti K."/>
            <person name="Lang B.F."/>
            <person name="Lipzen A."/>
            <person name="O'Donnell K."/>
            <person name="Pangilinan J."/>
            <person name="Reynolds N."/>
            <person name="Sandor L."/>
            <person name="Smith M.E."/>
            <person name="Tsang A."/>
            <person name="Grigoriev I.V."/>
            <person name="Stajich J.E."/>
            <person name="Spatafora J.W."/>
        </authorList>
    </citation>
    <scope>NUCLEOTIDE SEQUENCE</scope>
    <source>
        <strain evidence="10">RSA 2281</strain>
    </source>
</reference>
<evidence type="ECO:0000256" key="7">
    <source>
        <dbReference type="HAMAP-Rule" id="MF_03169"/>
    </source>
</evidence>
<comment type="function">
    <text evidence="7">Involved in maintaining the homeostasis of cellular nucleotides by catalyzing the interconversion of nucleoside phosphates. Has GTP:AMP phosphotransferase and ITP:AMP phosphotransferase activities.</text>
</comment>